<protein>
    <submittedName>
        <fullName evidence="1">Uncharacterized protein</fullName>
    </submittedName>
</protein>
<sequence length="31" mass="3397">MFMRTAAKKCVVVLQAVAEGEPKSRGTKWSS</sequence>
<evidence type="ECO:0000313" key="1">
    <source>
        <dbReference type="EMBL" id="JAD22740.1"/>
    </source>
</evidence>
<reference evidence="1" key="1">
    <citation type="submission" date="2014-09" db="EMBL/GenBank/DDBJ databases">
        <authorList>
            <person name="Magalhaes I.L.F."/>
            <person name="Oliveira U."/>
            <person name="Santos F.R."/>
            <person name="Vidigal T.H.D.A."/>
            <person name="Brescovit A.D."/>
            <person name="Santos A.J."/>
        </authorList>
    </citation>
    <scope>NUCLEOTIDE SEQUENCE</scope>
    <source>
        <tissue evidence="1">Shoot tissue taken approximately 20 cm above the soil surface</tissue>
    </source>
</reference>
<proteinExistence type="predicted"/>
<reference evidence="1" key="2">
    <citation type="journal article" date="2015" name="Data Brief">
        <title>Shoot transcriptome of the giant reed, Arundo donax.</title>
        <authorList>
            <person name="Barrero R.A."/>
            <person name="Guerrero F.D."/>
            <person name="Moolhuijzen P."/>
            <person name="Goolsby J.A."/>
            <person name="Tidwell J."/>
            <person name="Bellgard S.E."/>
            <person name="Bellgard M.I."/>
        </authorList>
    </citation>
    <scope>NUCLEOTIDE SEQUENCE</scope>
    <source>
        <tissue evidence="1">Shoot tissue taken approximately 20 cm above the soil surface</tissue>
    </source>
</reference>
<accession>A0A0A8YBC6</accession>
<dbReference type="EMBL" id="GBRH01275155">
    <property type="protein sequence ID" value="JAD22740.1"/>
    <property type="molecule type" value="Transcribed_RNA"/>
</dbReference>
<name>A0A0A8YBC6_ARUDO</name>
<dbReference type="AlphaFoldDB" id="A0A0A8YBC6"/>
<organism evidence="1">
    <name type="scientific">Arundo donax</name>
    <name type="common">Giant reed</name>
    <name type="synonym">Donax arundinaceus</name>
    <dbReference type="NCBI Taxonomy" id="35708"/>
    <lineage>
        <taxon>Eukaryota</taxon>
        <taxon>Viridiplantae</taxon>
        <taxon>Streptophyta</taxon>
        <taxon>Embryophyta</taxon>
        <taxon>Tracheophyta</taxon>
        <taxon>Spermatophyta</taxon>
        <taxon>Magnoliopsida</taxon>
        <taxon>Liliopsida</taxon>
        <taxon>Poales</taxon>
        <taxon>Poaceae</taxon>
        <taxon>PACMAD clade</taxon>
        <taxon>Arundinoideae</taxon>
        <taxon>Arundineae</taxon>
        <taxon>Arundo</taxon>
    </lineage>
</organism>